<reference evidence="1 2" key="1">
    <citation type="journal article" date="2020" name="J. Appl. Phycol.">
        <title>Morphological changes and genome evolution in Raphidiopsis raciborskii CS-506 after 23 years in culture.</title>
        <authorList>
            <person name="Willis A."/>
            <person name="Bent S.J."/>
            <person name="Jameson I.D."/>
        </authorList>
    </citation>
    <scope>NUCLEOTIDE SEQUENCE [LARGE SCALE GENOMIC DNA]</scope>
    <source>
        <strain evidence="1 2">CS-506_A</strain>
    </source>
</reference>
<organism evidence="1 2">
    <name type="scientific">Cylindrospermopsis raciborskii CS-506_A</name>
    <dbReference type="NCBI Taxonomy" id="2585140"/>
    <lineage>
        <taxon>Bacteria</taxon>
        <taxon>Bacillati</taxon>
        <taxon>Cyanobacteriota</taxon>
        <taxon>Cyanophyceae</taxon>
        <taxon>Nostocales</taxon>
        <taxon>Aphanizomenonaceae</taxon>
        <taxon>Cylindrospermopsis</taxon>
    </lineage>
</organism>
<sequence length="146" mass="17319">MSLYETDFYAWTQHQAKAIKEGKWECLDLPNLWEEIEALGRREKKELRNRLGVLLGHLLKWEYQAKFRGNSWLATVREQRREIKVLLEENPSLKPYTKEVLLAAYQNGLDLAVRETGFSYDLFPQSCPYSWEQTLDGDFFPTERTK</sequence>
<dbReference type="AlphaFoldDB" id="A0A838WPD0"/>
<dbReference type="Proteomes" id="UP000538075">
    <property type="component" value="Unassembled WGS sequence"/>
</dbReference>
<dbReference type="InterPro" id="IPR002636">
    <property type="entry name" value="DUF29"/>
</dbReference>
<dbReference type="EMBL" id="VDFG01001321">
    <property type="protein sequence ID" value="MBA4467406.1"/>
    <property type="molecule type" value="Genomic_DNA"/>
</dbReference>
<evidence type="ECO:0000313" key="1">
    <source>
        <dbReference type="EMBL" id="MBA4467406.1"/>
    </source>
</evidence>
<dbReference type="PANTHER" id="PTHR34235:SF4">
    <property type="entry name" value="SLR0291 PROTEIN"/>
    <property type="match status" value="1"/>
</dbReference>
<comment type="caution">
    <text evidence="1">The sequence shown here is derived from an EMBL/GenBank/DDBJ whole genome shotgun (WGS) entry which is preliminary data.</text>
</comment>
<proteinExistence type="predicted"/>
<protein>
    <submittedName>
        <fullName evidence="1">DUF29 domain-containing protein</fullName>
    </submittedName>
</protein>
<accession>A0A838WPD0</accession>
<evidence type="ECO:0000313" key="2">
    <source>
        <dbReference type="Proteomes" id="UP000538075"/>
    </source>
</evidence>
<dbReference type="Pfam" id="PF01724">
    <property type="entry name" value="DUF29"/>
    <property type="match status" value="1"/>
</dbReference>
<gene>
    <name evidence="1" type="ORF">FHK98_19620</name>
</gene>
<dbReference type="PANTHER" id="PTHR34235">
    <property type="entry name" value="SLR1203 PROTEIN-RELATED"/>
    <property type="match status" value="1"/>
</dbReference>
<name>A0A838WPD0_9CYAN</name>
<dbReference type="Gene3D" id="1.20.1220.20">
    <property type="entry name" value="Uncharcterised protein PF01724"/>
    <property type="match status" value="1"/>
</dbReference>